<accession>A0ABD8B3H9</accession>
<evidence type="ECO:0000313" key="1">
    <source>
        <dbReference type="EMBL" id="XAO51663.1"/>
    </source>
</evidence>
<dbReference type="KEGG" id="ppeg:KUA23_30225"/>
<dbReference type="RefSeq" id="WP_256581753.1">
    <property type="nucleotide sequence ID" value="NZ_CP078013.2"/>
</dbReference>
<reference evidence="1" key="2">
    <citation type="submission" date="2024-04" db="EMBL/GenBank/DDBJ databases">
        <authorList>
            <person name="Diaz M."/>
            <person name="Bach T."/>
            <person name="Gonzalez Anta G."/>
            <person name="Agaras B."/>
            <person name="Wibberg D."/>
            <person name="Noguera F."/>
            <person name="Canciani W."/>
            <person name="Ybarra T."/>
            <person name="Nunez M.L."/>
            <person name="Valverde C."/>
        </authorList>
    </citation>
    <scope>NUCLEOTIDE SEQUENCE</scope>
    <source>
        <strain evidence="1">1008</strain>
    </source>
</reference>
<proteinExistence type="predicted"/>
<name>A0ABD8B3H9_9PSED</name>
<reference evidence="1" key="1">
    <citation type="journal article" date="2022" name="Front. Plant Sci.">
        <title>Agronomic efficiency and genome mining analysis of the wheat-biostimulant rhizospheric bacterium Pseudomonas pergaminensis sp. nov. strain 1008T.</title>
        <authorList>
            <person name="Diaz M."/>
            <person name="Bach T."/>
            <person name="Gonzalez Anta G."/>
            <person name="Agaras B."/>
            <person name="Wibberg D."/>
            <person name="Noguera F."/>
            <person name="Canciani W."/>
            <person name="Valverde C."/>
        </authorList>
    </citation>
    <scope>NUCLEOTIDE SEQUENCE</scope>
    <source>
        <strain evidence="1">1008</strain>
    </source>
</reference>
<protein>
    <submittedName>
        <fullName evidence="1">Uncharacterized protein</fullName>
    </submittedName>
</protein>
<evidence type="ECO:0000313" key="2">
    <source>
        <dbReference type="Proteomes" id="UP001056907"/>
    </source>
</evidence>
<dbReference type="AlphaFoldDB" id="A0ABD8B3H9"/>
<sequence>MKTIVVDDFEEPEVSGIHPFAGLAIAISEIQVGARGQVVKGQVEQRRQYVLQGGALAGDGQRSRGDIDIQGGVLALECIGQHFCDHRT</sequence>
<dbReference type="Proteomes" id="UP001056907">
    <property type="component" value="Chromosome"/>
</dbReference>
<dbReference type="EMBL" id="CP078013">
    <property type="protein sequence ID" value="XAO51663.1"/>
    <property type="molecule type" value="Genomic_DNA"/>
</dbReference>
<organism evidence="1 2">
    <name type="scientific">Pseudomonas pergaminensis</name>
    <dbReference type="NCBI Taxonomy" id="2853159"/>
    <lineage>
        <taxon>Bacteria</taxon>
        <taxon>Pseudomonadati</taxon>
        <taxon>Pseudomonadota</taxon>
        <taxon>Gammaproteobacteria</taxon>
        <taxon>Pseudomonadales</taxon>
        <taxon>Pseudomonadaceae</taxon>
        <taxon>Pseudomonas</taxon>
    </lineage>
</organism>
<gene>
    <name evidence="1" type="ORF">KUA23_30225</name>
</gene>